<organism evidence="1 2">
    <name type="scientific">Sulfuricella denitrificans (strain DSM 22764 / NBRC 105220 / skB26)</name>
    <dbReference type="NCBI Taxonomy" id="1163617"/>
    <lineage>
        <taxon>Bacteria</taxon>
        <taxon>Pseudomonadati</taxon>
        <taxon>Pseudomonadota</taxon>
        <taxon>Betaproteobacteria</taxon>
        <taxon>Nitrosomonadales</taxon>
        <taxon>Sulfuricellaceae</taxon>
        <taxon>Sulfuricella</taxon>
    </lineage>
</organism>
<dbReference type="InterPro" id="IPR022265">
    <property type="entry name" value="CHP03790"/>
</dbReference>
<dbReference type="EMBL" id="AP013066">
    <property type="protein sequence ID" value="BAN35159.1"/>
    <property type="molecule type" value="Genomic_DNA"/>
</dbReference>
<reference evidence="1 2" key="1">
    <citation type="journal article" date="2012" name="Appl. Environ. Microbiol.">
        <title>Draft genome sequence of a psychrotolerant sulfur-oxidizing bacterium, Sulfuricella denitrificans skB26, and proteomic insights into cold adaptation.</title>
        <authorList>
            <person name="Watanabe T."/>
            <person name="Kojima H."/>
            <person name="Fukui M."/>
        </authorList>
    </citation>
    <scope>NUCLEOTIDE SEQUENCE [LARGE SCALE GENOMIC DNA]</scope>
    <source>
        <strain evidence="2">skB26</strain>
    </source>
</reference>
<protein>
    <recommendedName>
        <fullName evidence="3">TIGR03790 family protein</fullName>
    </recommendedName>
</protein>
<keyword evidence="2" id="KW-1185">Reference proteome</keyword>
<dbReference type="NCBIfam" id="TIGR03790">
    <property type="entry name" value="TIGR03790 family protein"/>
    <property type="match status" value="1"/>
</dbReference>
<dbReference type="KEGG" id="sdr:SCD_n01332"/>
<dbReference type="eggNOG" id="ENOG502Z80X">
    <property type="taxonomic scope" value="Bacteria"/>
</dbReference>
<dbReference type="AlphaFoldDB" id="S6AKP0"/>
<evidence type="ECO:0008006" key="3">
    <source>
        <dbReference type="Google" id="ProtNLM"/>
    </source>
</evidence>
<dbReference type="RefSeq" id="WP_009205887.1">
    <property type="nucleotide sequence ID" value="NC_022357.1"/>
</dbReference>
<name>S6AKP0_SULDS</name>
<dbReference type="STRING" id="1163617.SCD_n01332"/>
<dbReference type="HOGENOM" id="CLU_052036_0_0_4"/>
<dbReference type="Proteomes" id="UP000015559">
    <property type="component" value="Chromosome"/>
</dbReference>
<proteinExistence type="predicted"/>
<sequence>MLKGKVSRSLIVAPFLVLALCWVLLGYAAPELPDPASGVLAPTVIFPKTSLGSADLAVIVNDADPLSVEIAQYYKIKRGIPDVNMIHVSFAPGSTVMSQTEFARIKAMVDTKTPQQVQAFALTWTKPYRVDCMSITTAFAAGFDKKFCANGCALTKPNPYFDSASVTPFKDFGLRPTISLAGSSIEDVKKLIDRGVQSDSTFPAGTGYLLDTSDKNRNVRAAGFEPLRRYLGRVVKLEQIKADYIEKKPDVLFYFTGMTQVDKLTSNTFVPGAIADHLTSAGGQLTDSFQMSSLRWLEAGATGSYGAVVEPCNYPGKFPYPGVLVGHYTSGETLIEAYWKSVAMPGQGVFIGEPLANPYGGNLVSFSNGELTIRTHSLAPGFYTLLGSDSGIGPSHPVARHFRVGYGLKEIKLKNAKNLFYRIVPERGGNAARL</sequence>
<evidence type="ECO:0000313" key="1">
    <source>
        <dbReference type="EMBL" id="BAN35159.1"/>
    </source>
</evidence>
<evidence type="ECO:0000313" key="2">
    <source>
        <dbReference type="Proteomes" id="UP000015559"/>
    </source>
</evidence>
<gene>
    <name evidence="1" type="ORF">SCD_n01332</name>
</gene>
<accession>S6AKP0</accession>